<dbReference type="Gene3D" id="1.10.10.60">
    <property type="entry name" value="Homeodomain-like"/>
    <property type="match status" value="1"/>
</dbReference>
<dbReference type="InterPro" id="IPR052158">
    <property type="entry name" value="INH-QAR"/>
</dbReference>
<dbReference type="PANTHER" id="PTHR43130">
    <property type="entry name" value="ARAC-FAMILY TRANSCRIPTIONAL REGULATOR"/>
    <property type="match status" value="1"/>
</dbReference>
<name>A0ABT3P8W9_9ALTE</name>
<sequence length="325" mass="36227">MAKQIGIFIYPGFQPMDVTCAYDCFTEASSRAKSADKPPPYQVSLISESMAPVTSANGITLLPHQTLDTVERLHVLILPGGEGSRELIKQVNVTDALTTVAKRSDKVASICTGAFILAALGLAEHRQIATHWRFARQLQQSFPNCVVNEKALYVAQGNIFSSGGLSAGLDLTLHLIEQDLGAREATNIAREMVMYMRRSGNQSQYSEPLSLQVNTSGRLENLSELLIKHLHKNIKVADMAELVNMSERHFRRELMNQTAMSPKQMLEKIRLEYAQDLLVTSQKQVEQVAASCGFNSADVFCRRFRHHFGVPPSDYRLRFGKSDLQ</sequence>
<dbReference type="InterPro" id="IPR029062">
    <property type="entry name" value="Class_I_gatase-like"/>
</dbReference>
<dbReference type="SUPFAM" id="SSF46689">
    <property type="entry name" value="Homeodomain-like"/>
    <property type="match status" value="2"/>
</dbReference>
<dbReference type="PROSITE" id="PS00041">
    <property type="entry name" value="HTH_ARAC_FAMILY_1"/>
    <property type="match status" value="1"/>
</dbReference>
<comment type="caution">
    <text evidence="5">The sequence shown here is derived from an EMBL/GenBank/DDBJ whole genome shotgun (WGS) entry which is preliminary data.</text>
</comment>
<dbReference type="Proteomes" id="UP001142810">
    <property type="component" value="Unassembled WGS sequence"/>
</dbReference>
<dbReference type="InterPro" id="IPR009057">
    <property type="entry name" value="Homeodomain-like_sf"/>
</dbReference>
<keyword evidence="2" id="KW-0238">DNA-binding</keyword>
<proteinExistence type="predicted"/>
<keyword evidence="1" id="KW-0805">Transcription regulation</keyword>
<feature type="domain" description="HTH araC/xylS-type" evidence="4">
    <location>
        <begin position="220"/>
        <end position="318"/>
    </location>
</feature>
<dbReference type="RefSeq" id="WP_265617971.1">
    <property type="nucleotide sequence ID" value="NZ_JAPFRD010000011.1"/>
</dbReference>
<dbReference type="PRINTS" id="PR00032">
    <property type="entry name" value="HTHARAC"/>
</dbReference>
<keyword evidence="3" id="KW-0804">Transcription</keyword>
<evidence type="ECO:0000259" key="4">
    <source>
        <dbReference type="PROSITE" id="PS01124"/>
    </source>
</evidence>
<organism evidence="5 6">
    <name type="scientific">Alteromonas aquimaris</name>
    <dbReference type="NCBI Taxonomy" id="2998417"/>
    <lineage>
        <taxon>Bacteria</taxon>
        <taxon>Pseudomonadati</taxon>
        <taxon>Pseudomonadota</taxon>
        <taxon>Gammaproteobacteria</taxon>
        <taxon>Alteromonadales</taxon>
        <taxon>Alteromonadaceae</taxon>
        <taxon>Alteromonas/Salinimonas group</taxon>
        <taxon>Alteromonas</taxon>
    </lineage>
</organism>
<dbReference type="PROSITE" id="PS01124">
    <property type="entry name" value="HTH_ARAC_FAMILY_2"/>
    <property type="match status" value="1"/>
</dbReference>
<evidence type="ECO:0000256" key="3">
    <source>
        <dbReference type="ARBA" id="ARBA00023163"/>
    </source>
</evidence>
<gene>
    <name evidence="5" type="ORF">OPS25_12030</name>
</gene>
<dbReference type="SMART" id="SM00342">
    <property type="entry name" value="HTH_ARAC"/>
    <property type="match status" value="1"/>
</dbReference>
<dbReference type="CDD" id="cd03137">
    <property type="entry name" value="GATase1_AraC_1"/>
    <property type="match status" value="1"/>
</dbReference>
<dbReference type="InterPro" id="IPR002818">
    <property type="entry name" value="DJ-1/PfpI"/>
</dbReference>
<dbReference type="InterPro" id="IPR018060">
    <property type="entry name" value="HTH_AraC"/>
</dbReference>
<reference evidence="5" key="1">
    <citation type="submission" date="2022-11" db="EMBL/GenBank/DDBJ databases">
        <title>Alteromonas sp. nov., isolated from sea water of the Qingdao.</title>
        <authorList>
            <person name="Wang Q."/>
        </authorList>
    </citation>
    <scope>NUCLEOTIDE SEQUENCE</scope>
    <source>
        <strain evidence="5">ASW11-7</strain>
    </source>
</reference>
<keyword evidence="6" id="KW-1185">Reference proteome</keyword>
<dbReference type="PANTHER" id="PTHR43130:SF3">
    <property type="entry name" value="HTH-TYPE TRANSCRIPTIONAL REGULATOR RV1931C"/>
    <property type="match status" value="1"/>
</dbReference>
<dbReference type="InterPro" id="IPR018062">
    <property type="entry name" value="HTH_AraC-typ_CS"/>
</dbReference>
<evidence type="ECO:0000256" key="2">
    <source>
        <dbReference type="ARBA" id="ARBA00023125"/>
    </source>
</evidence>
<dbReference type="InterPro" id="IPR020449">
    <property type="entry name" value="Tscrpt_reg_AraC-type_HTH"/>
</dbReference>
<dbReference type="Pfam" id="PF01965">
    <property type="entry name" value="DJ-1_PfpI"/>
    <property type="match status" value="1"/>
</dbReference>
<evidence type="ECO:0000313" key="6">
    <source>
        <dbReference type="Proteomes" id="UP001142810"/>
    </source>
</evidence>
<evidence type="ECO:0000256" key="1">
    <source>
        <dbReference type="ARBA" id="ARBA00023015"/>
    </source>
</evidence>
<dbReference type="SUPFAM" id="SSF52317">
    <property type="entry name" value="Class I glutamine amidotransferase-like"/>
    <property type="match status" value="1"/>
</dbReference>
<evidence type="ECO:0000313" key="5">
    <source>
        <dbReference type="EMBL" id="MCW8109227.1"/>
    </source>
</evidence>
<dbReference type="Pfam" id="PF12833">
    <property type="entry name" value="HTH_18"/>
    <property type="match status" value="1"/>
</dbReference>
<accession>A0ABT3P8W9</accession>
<dbReference type="Gene3D" id="3.40.50.880">
    <property type="match status" value="1"/>
</dbReference>
<protein>
    <submittedName>
        <fullName evidence="5">Helix-turn-helix domain-containing protein</fullName>
    </submittedName>
</protein>
<dbReference type="EMBL" id="JAPFRD010000011">
    <property type="protein sequence ID" value="MCW8109227.1"/>
    <property type="molecule type" value="Genomic_DNA"/>
</dbReference>